<feature type="region of interest" description="Disordered" evidence="1">
    <location>
        <begin position="195"/>
        <end position="241"/>
    </location>
</feature>
<evidence type="ECO:0000313" key="2">
    <source>
        <dbReference type="EMBL" id="CDQ65186.1"/>
    </source>
</evidence>
<gene>
    <name evidence="2" type="ORF">GSONMT00072705001</name>
</gene>
<name>A0A060WDW1_ONCMY</name>
<feature type="compositionally biased region" description="Basic and acidic residues" evidence="1">
    <location>
        <begin position="202"/>
        <end position="241"/>
    </location>
</feature>
<protein>
    <submittedName>
        <fullName evidence="2">Uncharacterized protein</fullName>
    </submittedName>
</protein>
<evidence type="ECO:0000313" key="3">
    <source>
        <dbReference type="Proteomes" id="UP000193380"/>
    </source>
</evidence>
<sequence length="241" mass="27654">MIVILATSRMYSLTKEGGEITNENADSLEEIFGILAEEGSDWFHGFFTFLYDVISPPVEKVEDPESETAEEEGDADEKEVKTAAPKKETLKKEDKKKAENIVEVPVPKTEKTKDQSPGEVASKKNRTKEHPTRELGRKLKSALKEQLRMIHEKIEAQKIAEMALAEVRSILDKEEEERQLVNALELKRQEGAQKAQEMLEAQLREEREQEEKREAERKAQEQAGKERLEKAHLEQREREGS</sequence>
<evidence type="ECO:0000256" key="1">
    <source>
        <dbReference type="SAM" id="MobiDB-lite"/>
    </source>
</evidence>
<reference evidence="2" key="2">
    <citation type="submission" date="2014-03" db="EMBL/GenBank/DDBJ databases">
        <authorList>
            <person name="Genoscope - CEA"/>
        </authorList>
    </citation>
    <scope>NUCLEOTIDE SEQUENCE</scope>
</reference>
<feature type="compositionally biased region" description="Basic and acidic residues" evidence="1">
    <location>
        <begin position="78"/>
        <end position="100"/>
    </location>
</feature>
<accession>A0A060WDW1</accession>
<organism evidence="2 3">
    <name type="scientific">Oncorhynchus mykiss</name>
    <name type="common">Rainbow trout</name>
    <name type="synonym">Salmo gairdneri</name>
    <dbReference type="NCBI Taxonomy" id="8022"/>
    <lineage>
        <taxon>Eukaryota</taxon>
        <taxon>Metazoa</taxon>
        <taxon>Chordata</taxon>
        <taxon>Craniata</taxon>
        <taxon>Vertebrata</taxon>
        <taxon>Euteleostomi</taxon>
        <taxon>Actinopterygii</taxon>
        <taxon>Neopterygii</taxon>
        <taxon>Teleostei</taxon>
        <taxon>Protacanthopterygii</taxon>
        <taxon>Salmoniformes</taxon>
        <taxon>Salmonidae</taxon>
        <taxon>Salmoninae</taxon>
        <taxon>Oncorhynchus</taxon>
    </lineage>
</organism>
<proteinExistence type="predicted"/>
<feature type="compositionally biased region" description="Basic and acidic residues" evidence="1">
    <location>
        <begin position="128"/>
        <end position="139"/>
    </location>
</feature>
<dbReference type="STRING" id="8022.A0A060WDW1"/>
<dbReference type="EMBL" id="FR904497">
    <property type="protein sequence ID" value="CDQ65186.1"/>
    <property type="molecule type" value="Genomic_DNA"/>
</dbReference>
<reference evidence="2" key="1">
    <citation type="journal article" date="2014" name="Nat. Commun.">
        <title>The rainbow trout genome provides novel insights into evolution after whole-genome duplication in vertebrates.</title>
        <authorList>
            <person name="Berthelot C."/>
            <person name="Brunet F."/>
            <person name="Chalopin D."/>
            <person name="Juanchich A."/>
            <person name="Bernard M."/>
            <person name="Noel B."/>
            <person name="Bento P."/>
            <person name="Da Silva C."/>
            <person name="Labadie K."/>
            <person name="Alberti A."/>
            <person name="Aury J.M."/>
            <person name="Louis A."/>
            <person name="Dehais P."/>
            <person name="Bardou P."/>
            <person name="Montfort J."/>
            <person name="Klopp C."/>
            <person name="Cabau C."/>
            <person name="Gaspin C."/>
            <person name="Thorgaard G.H."/>
            <person name="Boussaha M."/>
            <person name="Quillet E."/>
            <person name="Guyomard R."/>
            <person name="Galiana D."/>
            <person name="Bobe J."/>
            <person name="Volff J.N."/>
            <person name="Genet C."/>
            <person name="Wincker P."/>
            <person name="Jaillon O."/>
            <person name="Roest Crollius H."/>
            <person name="Guiguen Y."/>
        </authorList>
    </citation>
    <scope>NUCLEOTIDE SEQUENCE [LARGE SCALE GENOMIC DNA]</scope>
</reference>
<dbReference type="Proteomes" id="UP000193380">
    <property type="component" value="Unassembled WGS sequence"/>
</dbReference>
<feature type="compositionally biased region" description="Acidic residues" evidence="1">
    <location>
        <begin position="62"/>
        <end position="77"/>
    </location>
</feature>
<dbReference type="AlphaFoldDB" id="A0A060WDW1"/>
<dbReference type="PaxDb" id="8022-A0A060WDW1"/>
<feature type="region of interest" description="Disordered" evidence="1">
    <location>
        <begin position="60"/>
        <end position="139"/>
    </location>
</feature>